<reference evidence="8 9" key="1">
    <citation type="submission" date="2015-07" db="EMBL/GenBank/DDBJ databases">
        <title>The genome of Melipona quadrifasciata.</title>
        <authorList>
            <person name="Pan H."/>
            <person name="Kapheim K."/>
        </authorList>
    </citation>
    <scope>NUCLEOTIDE SEQUENCE [LARGE SCALE GENOMIC DNA]</scope>
    <source>
        <strain evidence="8">0111107301</strain>
        <tissue evidence="8">Whole body</tissue>
    </source>
</reference>
<evidence type="ECO:0000313" key="8">
    <source>
        <dbReference type="EMBL" id="KOX69711.1"/>
    </source>
</evidence>
<dbReference type="PROSITE" id="PS51303">
    <property type="entry name" value="PET"/>
    <property type="match status" value="1"/>
</dbReference>
<feature type="domain" description="PET" evidence="7">
    <location>
        <begin position="1"/>
        <end position="95"/>
    </location>
</feature>
<sequence>EHVGEAFEWVPDTTKELAADYMKALPVEKLPIKGSPGAALRRQLLQKQLPLHDIDYKTCDKLSDQEKKQFERYLENIKRYVGQGTILSARPFDGSLITPVNATDMQHLSPQNKPNVPSSFVQLRTPSSFAPKGSPKKNLYENLNIRNFSTSLETSNSGNIENIPVLEKHNISGEDDKITKGNNHNMTKDNLKYLNDPAVTNVNSETVLPWNSSECHKIAYKDVLKNPSTSLLHSKPINNDTVEALLAHTFPLHSTVRTNDIVRIKQSEHFPNMEHLRSITEELTIDSKSQKCQKCEEGFRVGDVAVITDKAKNAVWHPGCFTCSMCNELLADLVYFYYKNKLYCGRDLATLLGIPRCFACDELIFVREYTVAEGHNYHVKHFCCWDCDIPLAGKQYITEDDCPLCLLCYQKTYAKTCNMCEKVIAADQQGVAVKDLNFHATEACFHCYICNKNLLNGRFAVKEKKIFCSKECISNFLHPQIE</sequence>
<dbReference type="GO" id="GO:0008270">
    <property type="term" value="F:zinc ion binding"/>
    <property type="evidence" value="ECO:0007669"/>
    <property type="project" value="InterPro"/>
</dbReference>
<dbReference type="Gene3D" id="2.10.110.10">
    <property type="entry name" value="Cysteine Rich Protein"/>
    <property type="match status" value="3"/>
</dbReference>
<protein>
    <submittedName>
        <fullName evidence="8">Prickle-like protein 2</fullName>
    </submittedName>
</protein>
<evidence type="ECO:0000259" key="7">
    <source>
        <dbReference type="PROSITE" id="PS51303"/>
    </source>
</evidence>
<dbReference type="EMBL" id="KQ435883">
    <property type="protein sequence ID" value="KOX69711.1"/>
    <property type="molecule type" value="Genomic_DNA"/>
</dbReference>
<feature type="domain" description="LIM zinc-binding" evidence="6">
    <location>
        <begin position="355"/>
        <end position="415"/>
    </location>
</feature>
<dbReference type="Pfam" id="PF00412">
    <property type="entry name" value="LIM"/>
    <property type="match status" value="3"/>
</dbReference>
<dbReference type="CDD" id="cd09341">
    <property type="entry name" value="LIM2_Testin_like"/>
    <property type="match status" value="1"/>
</dbReference>
<dbReference type="InterPro" id="IPR001781">
    <property type="entry name" value="Znf_LIM"/>
</dbReference>
<dbReference type="OrthoDB" id="10069167at2759"/>
<feature type="non-terminal residue" evidence="8">
    <location>
        <position position="1"/>
    </location>
</feature>
<evidence type="ECO:0000256" key="1">
    <source>
        <dbReference type="ARBA" id="ARBA00022723"/>
    </source>
</evidence>
<keyword evidence="1 5" id="KW-0479">Metal-binding</keyword>
<dbReference type="PANTHER" id="PTHR24211">
    <property type="entry name" value="LIM DOMAIN-CONTAINING PROTEIN"/>
    <property type="match status" value="1"/>
</dbReference>
<keyword evidence="4 5" id="KW-0440">LIM domain</keyword>
<dbReference type="CDD" id="cd09340">
    <property type="entry name" value="LIM1_Testin_like"/>
    <property type="match status" value="1"/>
</dbReference>
<evidence type="ECO:0000256" key="3">
    <source>
        <dbReference type="ARBA" id="ARBA00022833"/>
    </source>
</evidence>
<gene>
    <name evidence="8" type="ORF">WN51_04994</name>
</gene>
<keyword evidence="3 5" id="KW-0862">Zinc</keyword>
<dbReference type="STRING" id="166423.A0A0N0BD02"/>
<organism evidence="8 9">
    <name type="scientific">Melipona quadrifasciata</name>
    <dbReference type="NCBI Taxonomy" id="166423"/>
    <lineage>
        <taxon>Eukaryota</taxon>
        <taxon>Metazoa</taxon>
        <taxon>Ecdysozoa</taxon>
        <taxon>Arthropoda</taxon>
        <taxon>Hexapoda</taxon>
        <taxon>Insecta</taxon>
        <taxon>Pterygota</taxon>
        <taxon>Neoptera</taxon>
        <taxon>Endopterygota</taxon>
        <taxon>Hymenoptera</taxon>
        <taxon>Apocrita</taxon>
        <taxon>Aculeata</taxon>
        <taxon>Apoidea</taxon>
        <taxon>Anthophila</taxon>
        <taxon>Apidae</taxon>
        <taxon>Melipona</taxon>
    </lineage>
</organism>
<dbReference type="PANTHER" id="PTHR24211:SF22">
    <property type="entry name" value="TESTIN"/>
    <property type="match status" value="1"/>
</dbReference>
<evidence type="ECO:0000313" key="9">
    <source>
        <dbReference type="Proteomes" id="UP000053105"/>
    </source>
</evidence>
<keyword evidence="9" id="KW-1185">Reference proteome</keyword>
<proteinExistence type="predicted"/>
<evidence type="ECO:0000256" key="2">
    <source>
        <dbReference type="ARBA" id="ARBA00022737"/>
    </source>
</evidence>
<evidence type="ECO:0000256" key="5">
    <source>
        <dbReference type="PROSITE-ProRule" id="PRU00125"/>
    </source>
</evidence>
<evidence type="ECO:0000256" key="4">
    <source>
        <dbReference type="ARBA" id="ARBA00023038"/>
    </source>
</evidence>
<accession>A0A0N0BD02</accession>
<dbReference type="FunFam" id="2.10.110.10:FF:000005">
    <property type="entry name" value="Testin isoform 1"/>
    <property type="match status" value="1"/>
</dbReference>
<dbReference type="AlphaFoldDB" id="A0A0N0BD02"/>
<dbReference type="InterPro" id="IPR047120">
    <property type="entry name" value="Pk/Esn/Tes"/>
</dbReference>
<feature type="domain" description="LIM zinc-binding" evidence="6">
    <location>
        <begin position="290"/>
        <end position="354"/>
    </location>
</feature>
<name>A0A0N0BD02_9HYME</name>
<dbReference type="InterPro" id="IPR010442">
    <property type="entry name" value="PET_domain"/>
</dbReference>
<dbReference type="Proteomes" id="UP000053105">
    <property type="component" value="Unassembled WGS sequence"/>
</dbReference>
<dbReference type="SUPFAM" id="SSF57716">
    <property type="entry name" value="Glucocorticoid receptor-like (DNA-binding domain)"/>
    <property type="match status" value="2"/>
</dbReference>
<dbReference type="PROSITE" id="PS00478">
    <property type="entry name" value="LIM_DOMAIN_1"/>
    <property type="match status" value="2"/>
</dbReference>
<dbReference type="Pfam" id="PF06297">
    <property type="entry name" value="PET"/>
    <property type="match status" value="1"/>
</dbReference>
<dbReference type="SMART" id="SM00132">
    <property type="entry name" value="LIM"/>
    <property type="match status" value="3"/>
</dbReference>
<dbReference type="PROSITE" id="PS50023">
    <property type="entry name" value="LIM_DOMAIN_2"/>
    <property type="match status" value="2"/>
</dbReference>
<evidence type="ECO:0000259" key="6">
    <source>
        <dbReference type="PROSITE" id="PS50023"/>
    </source>
</evidence>
<keyword evidence="2" id="KW-0677">Repeat</keyword>